<dbReference type="GO" id="GO:0071164">
    <property type="term" value="F:RNA cap trimethylguanosine synthase activity"/>
    <property type="evidence" value="ECO:0007669"/>
    <property type="project" value="TreeGrafter"/>
</dbReference>
<protein>
    <recommendedName>
        <fullName evidence="1">Trimethylguanosine synthase</fullName>
    </recommendedName>
    <alternativeName>
        <fullName evidence="7">Cap-specific guanine-N(2) methyltransferase</fullName>
    </alternativeName>
</protein>
<dbReference type="OrthoDB" id="194443at2759"/>
<dbReference type="KEGG" id="zmk:HG535_0A06150"/>
<reference evidence="9 10" key="1">
    <citation type="submission" date="2020-07" db="EMBL/GenBank/DDBJ databases">
        <title>The yeast mating-type switching endonuclease HO is a domesticated member of an unorthodox homing genetic element family.</title>
        <authorList>
            <person name="Coughlan A.Y."/>
            <person name="Lombardi L."/>
            <person name="Braun-Galleani S."/>
            <person name="Martos A.R."/>
            <person name="Galeote V."/>
            <person name="Bigey F."/>
            <person name="Dequin S."/>
            <person name="Byrne K.P."/>
            <person name="Wolfe K.H."/>
        </authorList>
    </citation>
    <scope>NUCLEOTIDE SEQUENCE [LARGE SCALE GENOMIC DNA]</scope>
    <source>
        <strain evidence="9 10">NRRL Y-6702</strain>
    </source>
</reference>
<comment type="similarity">
    <text evidence="2">Belongs to the methyltransferase superfamily. Trimethylguanosine synthase family.</text>
</comment>
<evidence type="ECO:0000256" key="1">
    <source>
        <dbReference type="ARBA" id="ARBA00018517"/>
    </source>
</evidence>
<dbReference type="Proteomes" id="UP000509704">
    <property type="component" value="Chromosome 1"/>
</dbReference>
<evidence type="ECO:0000256" key="8">
    <source>
        <dbReference type="SAM" id="MobiDB-lite"/>
    </source>
</evidence>
<evidence type="ECO:0000256" key="2">
    <source>
        <dbReference type="ARBA" id="ARBA00025783"/>
    </source>
</evidence>
<comment type="catalytic activity">
    <reaction evidence="6">
        <text>a 5'-end (N(7)-methyl 5'-triphosphoguanosine)-ribonucleoside in snRNA + S-adenosyl-L-methionine = a 5'-end (N(2),N(7)-dimethyl 5'-triphosphoguanosine)-ribonucleoside in snRNA + S-adenosyl-L-homocysteine + H(+)</text>
        <dbReference type="Rhea" id="RHEA:78471"/>
        <dbReference type="Rhea" id="RHEA-COMP:19085"/>
        <dbReference type="Rhea" id="RHEA-COMP:19087"/>
        <dbReference type="ChEBI" id="CHEBI:15378"/>
        <dbReference type="ChEBI" id="CHEBI:57856"/>
        <dbReference type="ChEBI" id="CHEBI:59789"/>
        <dbReference type="ChEBI" id="CHEBI:156461"/>
        <dbReference type="ChEBI" id="CHEBI:172880"/>
    </reaction>
    <physiologicalReaction direction="left-to-right" evidence="6">
        <dbReference type="Rhea" id="RHEA:78472"/>
    </physiologicalReaction>
</comment>
<dbReference type="SUPFAM" id="SSF53335">
    <property type="entry name" value="S-adenosyl-L-methionine-dependent methyltransferases"/>
    <property type="match status" value="1"/>
</dbReference>
<evidence type="ECO:0000256" key="3">
    <source>
        <dbReference type="ARBA" id="ARBA00047418"/>
    </source>
</evidence>
<dbReference type="InterPro" id="IPR029063">
    <property type="entry name" value="SAM-dependent_MTases_sf"/>
</dbReference>
<evidence type="ECO:0000256" key="6">
    <source>
        <dbReference type="ARBA" id="ARBA00049075"/>
    </source>
</evidence>
<feature type="compositionally biased region" description="Basic and acidic residues" evidence="8">
    <location>
        <begin position="286"/>
        <end position="299"/>
    </location>
</feature>
<comment type="catalytic activity">
    <reaction evidence="5">
        <text>a 5'-end (N(2),N(7)-dimethyl 5'-triphosphoguanosine)-ribonucleoside in snRNA + S-adenosyl-L-methionine = a 5'-end (N(2),N(2),N(7)-trimethyl 5'-triphosphoguanosine)-ribonucleoside in snRNA + S-adenosyl-L-homocysteine + H(+)</text>
        <dbReference type="Rhea" id="RHEA:78479"/>
        <dbReference type="Rhea" id="RHEA-COMP:19087"/>
        <dbReference type="Rhea" id="RHEA-COMP:19089"/>
        <dbReference type="ChEBI" id="CHEBI:15378"/>
        <dbReference type="ChEBI" id="CHEBI:57856"/>
        <dbReference type="ChEBI" id="CHEBI:59789"/>
        <dbReference type="ChEBI" id="CHEBI:167623"/>
        <dbReference type="ChEBI" id="CHEBI:172880"/>
    </reaction>
    <physiologicalReaction direction="left-to-right" evidence="5">
        <dbReference type="Rhea" id="RHEA:78480"/>
    </physiologicalReaction>
</comment>
<evidence type="ECO:0000313" key="10">
    <source>
        <dbReference type="Proteomes" id="UP000509704"/>
    </source>
</evidence>
<dbReference type="GeneID" id="59234309"/>
<dbReference type="PANTHER" id="PTHR14741:SF32">
    <property type="entry name" value="TRIMETHYLGUANOSINE SYNTHASE"/>
    <property type="match status" value="1"/>
</dbReference>
<comment type="catalytic activity">
    <reaction evidence="3">
        <text>a 5'-end (N(2),N(7)-dimethyl 5'-triphosphoguanosine)-ribonucleoside in snoRNA + S-adenosyl-L-methionine = a 5'-end (N(2),N(2),N(7)-trimethyl 5'-triphosphoguanosine)-ribonucleoside in snoRNA + S-adenosyl-L-homocysteine + H(+)</text>
        <dbReference type="Rhea" id="RHEA:78507"/>
        <dbReference type="Rhea" id="RHEA-COMP:19088"/>
        <dbReference type="Rhea" id="RHEA-COMP:19090"/>
        <dbReference type="ChEBI" id="CHEBI:15378"/>
        <dbReference type="ChEBI" id="CHEBI:57856"/>
        <dbReference type="ChEBI" id="CHEBI:59789"/>
        <dbReference type="ChEBI" id="CHEBI:167623"/>
        <dbReference type="ChEBI" id="CHEBI:172880"/>
    </reaction>
    <physiologicalReaction direction="left-to-right" evidence="3">
        <dbReference type="Rhea" id="RHEA:78508"/>
    </physiologicalReaction>
</comment>
<proteinExistence type="inferred from homology"/>
<dbReference type="InterPro" id="IPR019012">
    <property type="entry name" value="RNA_cap_Gua-N2-MeTrfase"/>
</dbReference>
<evidence type="ECO:0000256" key="7">
    <source>
        <dbReference type="ARBA" id="ARBA00049790"/>
    </source>
</evidence>
<comment type="catalytic activity">
    <reaction evidence="4">
        <text>a 5'-end (N(7)-methyl 5'-triphosphoguanosine)-ribonucleoside in snoRNA + S-adenosyl-L-methionine = a 5'-end (N(2),N(7)-dimethyl 5'-triphosphoguanosine)-ribonucleoside in snoRNA + S-adenosyl-L-homocysteine + H(+)</text>
        <dbReference type="Rhea" id="RHEA:78475"/>
        <dbReference type="Rhea" id="RHEA-COMP:19086"/>
        <dbReference type="Rhea" id="RHEA-COMP:19088"/>
        <dbReference type="ChEBI" id="CHEBI:15378"/>
        <dbReference type="ChEBI" id="CHEBI:57856"/>
        <dbReference type="ChEBI" id="CHEBI:59789"/>
        <dbReference type="ChEBI" id="CHEBI:156461"/>
        <dbReference type="ChEBI" id="CHEBI:172880"/>
    </reaction>
    <physiologicalReaction direction="left-to-right" evidence="4">
        <dbReference type="Rhea" id="RHEA:78476"/>
    </physiologicalReaction>
</comment>
<accession>A0A7H9AWR4</accession>
<dbReference type="GO" id="GO:0005634">
    <property type="term" value="C:nucleus"/>
    <property type="evidence" value="ECO:0007669"/>
    <property type="project" value="TreeGrafter"/>
</dbReference>
<feature type="region of interest" description="Disordered" evidence="8">
    <location>
        <begin position="278"/>
        <end position="305"/>
    </location>
</feature>
<dbReference type="AlphaFoldDB" id="A0A7H9AWR4"/>
<dbReference type="Gene3D" id="3.40.50.150">
    <property type="entry name" value="Vaccinia Virus protein VP39"/>
    <property type="match status" value="1"/>
</dbReference>
<evidence type="ECO:0000313" key="9">
    <source>
        <dbReference type="EMBL" id="QLG70673.1"/>
    </source>
</evidence>
<dbReference type="EMBL" id="CP058604">
    <property type="protein sequence ID" value="QLG70673.1"/>
    <property type="molecule type" value="Genomic_DNA"/>
</dbReference>
<evidence type="ECO:0000256" key="4">
    <source>
        <dbReference type="ARBA" id="ARBA00048740"/>
    </source>
</evidence>
<dbReference type="RefSeq" id="XP_037142401.1">
    <property type="nucleotide sequence ID" value="XM_037286506.1"/>
</dbReference>
<sequence length="305" mass="35102">MHIKSDDKEHFLHITRRKYRKQYKRLKRLYGHDEYLVDPKAIMKKRQLFKYWRKKELLFSKVKDSPIYMTDELWYSVTPEILAVFLAKFLRACLPNANKILDVFCGGGGNAIQFAKLFSQVYGVDNAIEHLFCTFKNAQTYGVGDRIWLKYGPWERISARGRFAKLGIDCIFGSPPWGGPQYLKQDVYDLELALKPMGITELLKSFAKISDNIVLFLPRNSDLHQLSRATRSVMGADAKCRILKVSVHGYVKGIYCMWGQSLVDSSKQSDSQIEVGYVDSQDDNAEEKSEAEAIKRDPVNYEIDG</sequence>
<name>A0A7H9AWR4_ZYGMR</name>
<dbReference type="PANTHER" id="PTHR14741">
    <property type="entry name" value="S-ADENOSYLMETHIONINE-DEPENDENT METHYLTRANSFERASE RELATED"/>
    <property type="match status" value="1"/>
</dbReference>
<dbReference type="Pfam" id="PF09445">
    <property type="entry name" value="Methyltransf_15"/>
    <property type="match status" value="1"/>
</dbReference>
<keyword evidence="10" id="KW-1185">Reference proteome</keyword>
<organism evidence="9 10">
    <name type="scientific">Zygotorulaspora mrakii</name>
    <name type="common">Zygosaccharomyces mrakii</name>
    <dbReference type="NCBI Taxonomy" id="42260"/>
    <lineage>
        <taxon>Eukaryota</taxon>
        <taxon>Fungi</taxon>
        <taxon>Dikarya</taxon>
        <taxon>Ascomycota</taxon>
        <taxon>Saccharomycotina</taxon>
        <taxon>Saccharomycetes</taxon>
        <taxon>Saccharomycetales</taxon>
        <taxon>Saccharomycetaceae</taxon>
        <taxon>Zygotorulaspora</taxon>
    </lineage>
</organism>
<gene>
    <name evidence="9" type="ORF">HG535_0A06150</name>
</gene>
<dbReference type="CDD" id="cd02440">
    <property type="entry name" value="AdoMet_MTases"/>
    <property type="match status" value="1"/>
</dbReference>
<evidence type="ECO:0000256" key="5">
    <source>
        <dbReference type="ARBA" id="ARBA00048763"/>
    </source>
</evidence>